<dbReference type="InterPro" id="IPR050166">
    <property type="entry name" value="ABC_transporter_ATP-bind"/>
</dbReference>
<dbReference type="GO" id="GO:0005524">
    <property type="term" value="F:ATP binding"/>
    <property type="evidence" value="ECO:0007669"/>
    <property type="project" value="UniProtKB-KW"/>
</dbReference>
<name>A0A4R6RS96_9MICO</name>
<dbReference type="Gene3D" id="3.40.50.300">
    <property type="entry name" value="P-loop containing nucleotide triphosphate hydrolases"/>
    <property type="match status" value="1"/>
</dbReference>
<dbReference type="EMBL" id="SNYA01000008">
    <property type="protein sequence ID" value="TDP89739.1"/>
    <property type="molecule type" value="Genomic_DNA"/>
</dbReference>
<dbReference type="CDD" id="cd03293">
    <property type="entry name" value="ABC_NrtD_SsuB_transporters"/>
    <property type="match status" value="1"/>
</dbReference>
<reference evidence="5 6" key="1">
    <citation type="submission" date="2019-03" db="EMBL/GenBank/DDBJ databases">
        <title>Genomic analyses of the natural microbiome of Caenorhabditis elegans.</title>
        <authorList>
            <person name="Samuel B."/>
        </authorList>
    </citation>
    <scope>NUCLEOTIDE SEQUENCE [LARGE SCALE GENOMIC DNA]</scope>
    <source>
        <strain evidence="5 6">JUb18</strain>
    </source>
</reference>
<accession>A0A4R6RS96</accession>
<dbReference type="PROSITE" id="PS00211">
    <property type="entry name" value="ABC_TRANSPORTER_1"/>
    <property type="match status" value="1"/>
</dbReference>
<evidence type="ECO:0000256" key="2">
    <source>
        <dbReference type="ARBA" id="ARBA00022741"/>
    </source>
</evidence>
<dbReference type="PANTHER" id="PTHR42788">
    <property type="entry name" value="TAURINE IMPORT ATP-BINDING PROTEIN-RELATED"/>
    <property type="match status" value="1"/>
</dbReference>
<dbReference type="InterPro" id="IPR017871">
    <property type="entry name" value="ABC_transporter-like_CS"/>
</dbReference>
<gene>
    <name evidence="5" type="ORF">EDF62_3036</name>
</gene>
<sequence>MAATAEPRSLAGERLSYRVRGVNQTFLEGQVVALQDINHDFDEGSFTSLIGPSGCGKSTLLNILAGLLKPSSGSVMLGGKEVDKPRDEAGIMFQKATLLPWRNVLDNLLLPIELSEGKKAAKRRAPQALELLDTVGLKGFDKAYPDELSGGMAQRAAICRMLITEPEVLLLDEPFGALDELTRERMDLEIQRIAMNRNATVVLVTHSIPESVLLSDRVIAMSARPGRITEVIDIDLPRPRTLDTMALPEFQKYVSRVREALDRGHANV</sequence>
<evidence type="ECO:0000313" key="5">
    <source>
        <dbReference type="EMBL" id="TDP89739.1"/>
    </source>
</evidence>
<keyword evidence="6" id="KW-1185">Reference proteome</keyword>
<dbReference type="SMART" id="SM00382">
    <property type="entry name" value="AAA"/>
    <property type="match status" value="1"/>
</dbReference>
<dbReference type="PROSITE" id="PS50893">
    <property type="entry name" value="ABC_TRANSPORTER_2"/>
    <property type="match status" value="1"/>
</dbReference>
<dbReference type="InterPro" id="IPR003593">
    <property type="entry name" value="AAA+_ATPase"/>
</dbReference>
<dbReference type="RefSeq" id="WP_133617599.1">
    <property type="nucleotide sequence ID" value="NZ_SNYA01000008.1"/>
</dbReference>
<protein>
    <submittedName>
        <fullName evidence="5">NitT/TauT family transport system ATP-binding protein</fullName>
    </submittedName>
</protein>
<dbReference type="Proteomes" id="UP000295601">
    <property type="component" value="Unassembled WGS sequence"/>
</dbReference>
<keyword evidence="2" id="KW-0547">Nucleotide-binding</keyword>
<dbReference type="InterPro" id="IPR027417">
    <property type="entry name" value="P-loop_NTPase"/>
</dbReference>
<proteinExistence type="predicted"/>
<organism evidence="5 6">
    <name type="scientific">Leucobacter luti</name>
    <dbReference type="NCBI Taxonomy" id="340320"/>
    <lineage>
        <taxon>Bacteria</taxon>
        <taxon>Bacillati</taxon>
        <taxon>Actinomycetota</taxon>
        <taxon>Actinomycetes</taxon>
        <taxon>Micrococcales</taxon>
        <taxon>Microbacteriaceae</taxon>
        <taxon>Leucobacter</taxon>
    </lineage>
</organism>
<evidence type="ECO:0000256" key="1">
    <source>
        <dbReference type="ARBA" id="ARBA00022448"/>
    </source>
</evidence>
<evidence type="ECO:0000259" key="4">
    <source>
        <dbReference type="PROSITE" id="PS50893"/>
    </source>
</evidence>
<evidence type="ECO:0000256" key="3">
    <source>
        <dbReference type="ARBA" id="ARBA00022840"/>
    </source>
</evidence>
<evidence type="ECO:0000313" key="6">
    <source>
        <dbReference type="Proteomes" id="UP000295601"/>
    </source>
</evidence>
<keyword evidence="1" id="KW-0813">Transport</keyword>
<keyword evidence="3 5" id="KW-0067">ATP-binding</keyword>
<feature type="domain" description="ABC transporter" evidence="4">
    <location>
        <begin position="19"/>
        <end position="248"/>
    </location>
</feature>
<dbReference type="AlphaFoldDB" id="A0A4R6RS96"/>
<dbReference type="Pfam" id="PF00005">
    <property type="entry name" value="ABC_tran"/>
    <property type="match status" value="1"/>
</dbReference>
<dbReference type="OrthoDB" id="8773773at2"/>
<dbReference type="GO" id="GO:0016887">
    <property type="term" value="F:ATP hydrolysis activity"/>
    <property type="evidence" value="ECO:0007669"/>
    <property type="project" value="InterPro"/>
</dbReference>
<dbReference type="SUPFAM" id="SSF52540">
    <property type="entry name" value="P-loop containing nucleoside triphosphate hydrolases"/>
    <property type="match status" value="1"/>
</dbReference>
<comment type="caution">
    <text evidence="5">The sequence shown here is derived from an EMBL/GenBank/DDBJ whole genome shotgun (WGS) entry which is preliminary data.</text>
</comment>
<dbReference type="PANTHER" id="PTHR42788:SF13">
    <property type="entry name" value="ALIPHATIC SULFONATES IMPORT ATP-BINDING PROTEIN SSUB"/>
    <property type="match status" value="1"/>
</dbReference>
<dbReference type="InterPro" id="IPR003439">
    <property type="entry name" value="ABC_transporter-like_ATP-bd"/>
</dbReference>